<dbReference type="InterPro" id="IPR036291">
    <property type="entry name" value="NAD(P)-bd_dom_sf"/>
</dbReference>
<dbReference type="Pfam" id="PF00745">
    <property type="entry name" value="GlutR_dimer"/>
    <property type="match status" value="1"/>
</dbReference>
<dbReference type="AlphaFoldDB" id="A0A239SMY2"/>
<dbReference type="STRING" id="1123308.GCA_000380085_01289"/>
<dbReference type="Gene3D" id="3.40.50.720">
    <property type="entry name" value="NAD(P)-binding Rossmann-like Domain"/>
    <property type="match status" value="1"/>
</dbReference>
<dbReference type="PIRSF" id="PIRSF000445">
    <property type="entry name" value="4pyrrol_synth_GluRdtase"/>
    <property type="match status" value="1"/>
</dbReference>
<gene>
    <name evidence="8 17" type="primary">hemA</name>
    <name evidence="17" type="ORF">SAMEA4412692_00373</name>
</gene>
<comment type="function">
    <text evidence="8">Catalyzes the NADPH-dependent reduction of glutamyl-tRNA(Glu) to glutamate 1-semialdehyde (GSA).</text>
</comment>
<dbReference type="InterPro" id="IPR036343">
    <property type="entry name" value="GluRdtase_N_sf"/>
</dbReference>
<comment type="pathway">
    <text evidence="1 8 13">Porphyrin-containing compound metabolism; protoporphyrin-IX biosynthesis; 5-aminolevulinate from L-glutamyl-tRNA(Glu): step 1/2.</text>
</comment>
<comment type="domain">
    <text evidence="8">Possesses an unusual extended V-shaped dimeric structure with each monomer consisting of three distinct domains arranged along a curved 'spinal' alpha-helix. The N-terminal catalytic domain specifically recognizes the glutamate moiety of the substrate. The second domain is the NADPH-binding domain, and the third C-terminal domain is responsible for dimerization.</text>
</comment>
<dbReference type="OrthoDB" id="110209at2"/>
<dbReference type="InterPro" id="IPR015896">
    <property type="entry name" value="4pyrrol_synth_GluRdtase_dimer"/>
</dbReference>
<evidence type="ECO:0000256" key="9">
    <source>
        <dbReference type="PIRSR" id="PIRSR000445-1"/>
    </source>
</evidence>
<feature type="binding site" evidence="8 10">
    <location>
        <position position="109"/>
    </location>
    <ligand>
        <name>substrate</name>
    </ligand>
</feature>
<proteinExistence type="inferred from homology"/>
<dbReference type="GO" id="GO:0008883">
    <property type="term" value="F:glutamyl-tRNA reductase activity"/>
    <property type="evidence" value="ECO:0007669"/>
    <property type="project" value="UniProtKB-UniRule"/>
</dbReference>
<evidence type="ECO:0000259" key="14">
    <source>
        <dbReference type="Pfam" id="PF00745"/>
    </source>
</evidence>
<keyword evidence="18" id="KW-1185">Reference proteome</keyword>
<keyword evidence="6 8" id="KW-0627">Porphyrin biosynthesis</keyword>
<comment type="catalytic activity">
    <reaction evidence="7 8 13">
        <text>(S)-4-amino-5-oxopentanoate + tRNA(Glu) + NADP(+) = L-glutamyl-tRNA(Glu) + NADPH + H(+)</text>
        <dbReference type="Rhea" id="RHEA:12344"/>
        <dbReference type="Rhea" id="RHEA-COMP:9663"/>
        <dbReference type="Rhea" id="RHEA-COMP:9680"/>
        <dbReference type="ChEBI" id="CHEBI:15378"/>
        <dbReference type="ChEBI" id="CHEBI:57501"/>
        <dbReference type="ChEBI" id="CHEBI:57783"/>
        <dbReference type="ChEBI" id="CHEBI:58349"/>
        <dbReference type="ChEBI" id="CHEBI:78442"/>
        <dbReference type="ChEBI" id="CHEBI:78520"/>
        <dbReference type="EC" id="1.2.1.70"/>
    </reaction>
</comment>
<sequence length="426" mass="48555">MYLLYVGLTHKETPLSVLERVHFSDEEREDALQALAKEKSVLENVIVSTCNRTELYLVVDQLHTGRYYAKHFLANWFQIEVADLEPYLLFKENDDVLRHLLRVSIGLESKILGETQILGQVKQAFLKAQEAGTTGVILNEVSKQVLTFAKRMHDEYRINARPISIGLTAMQQLDNLELDYTQKKIAIIGLGEIGQLVTKYALKKPFSDIMLVNRTIEKASPFLEDSRVSAHSWEELAAVAKQADVLFSAVKAGEYILFASMMKKDVIAFDLCLPRTIHPNSDLQLYNIENLTNQLELYQAERQQIAAKIADEVEGELIKFDEWRQQLGIVPLIREIREHAIQAQEAALESLNRKLPDLTPREQKQIAKHMKSIVNQIIKEPILQLKEMSIGENAAYDIALISKIFGLGKQKEEEGHDRHQSGNEKQ</sequence>
<dbReference type="Pfam" id="PF01488">
    <property type="entry name" value="Shikimate_DH"/>
    <property type="match status" value="1"/>
</dbReference>
<feature type="binding site" evidence="8 11">
    <location>
        <begin position="189"/>
        <end position="194"/>
    </location>
    <ligand>
        <name>NADP(+)</name>
        <dbReference type="ChEBI" id="CHEBI:58349"/>
    </ligand>
</feature>
<evidence type="ECO:0000256" key="3">
    <source>
        <dbReference type="ARBA" id="ARBA00012970"/>
    </source>
</evidence>
<dbReference type="InterPro" id="IPR000343">
    <property type="entry name" value="4pyrrol_synth_GluRdtase"/>
</dbReference>
<dbReference type="SUPFAM" id="SSF51735">
    <property type="entry name" value="NAD(P)-binding Rossmann-fold domains"/>
    <property type="match status" value="1"/>
</dbReference>
<dbReference type="NCBIfam" id="TIGR01035">
    <property type="entry name" value="hemA"/>
    <property type="match status" value="1"/>
</dbReference>
<feature type="domain" description="Quinate/shikimate 5-dehydrogenase/glutamyl-tRNA reductase" evidence="15">
    <location>
        <begin position="179"/>
        <end position="292"/>
    </location>
</feature>
<evidence type="ECO:0000256" key="6">
    <source>
        <dbReference type="ARBA" id="ARBA00023244"/>
    </source>
</evidence>
<dbReference type="HAMAP" id="MF_00087">
    <property type="entry name" value="Glu_tRNA_reductase"/>
    <property type="match status" value="1"/>
</dbReference>
<feature type="binding site" evidence="8 10">
    <location>
        <begin position="114"/>
        <end position="116"/>
    </location>
    <ligand>
        <name>substrate</name>
    </ligand>
</feature>
<protein>
    <recommendedName>
        <fullName evidence="3 8">Glutamyl-tRNA reductase</fullName>
        <shortName evidence="8">GluTR</shortName>
        <ecNumber evidence="3 8">1.2.1.70</ecNumber>
    </recommendedName>
</protein>
<dbReference type="CDD" id="cd05213">
    <property type="entry name" value="NAD_bind_Glutamyl_tRNA_reduct"/>
    <property type="match status" value="1"/>
</dbReference>
<evidence type="ECO:0000256" key="7">
    <source>
        <dbReference type="ARBA" id="ARBA00047464"/>
    </source>
</evidence>
<evidence type="ECO:0000256" key="1">
    <source>
        <dbReference type="ARBA" id="ARBA00005059"/>
    </source>
</evidence>
<dbReference type="FunFam" id="3.30.460.30:FF:000001">
    <property type="entry name" value="Glutamyl-tRNA reductase"/>
    <property type="match status" value="1"/>
</dbReference>
<dbReference type="PANTHER" id="PTHR43013">
    <property type="entry name" value="GLUTAMYL-TRNA REDUCTASE"/>
    <property type="match status" value="1"/>
</dbReference>
<dbReference type="UniPathway" id="UPA00251">
    <property type="reaction ID" value="UER00316"/>
</dbReference>
<evidence type="ECO:0000313" key="18">
    <source>
        <dbReference type="Proteomes" id="UP000215185"/>
    </source>
</evidence>
<dbReference type="InterPro" id="IPR036453">
    <property type="entry name" value="GluRdtase_dimer_dom_sf"/>
</dbReference>
<feature type="domain" description="Glutamyl-tRNA reductase N-terminal" evidence="16">
    <location>
        <begin position="6"/>
        <end position="155"/>
    </location>
</feature>
<feature type="binding site" evidence="8 10">
    <location>
        <position position="120"/>
    </location>
    <ligand>
        <name>substrate</name>
    </ligand>
</feature>
<evidence type="ECO:0000256" key="2">
    <source>
        <dbReference type="ARBA" id="ARBA00005916"/>
    </source>
</evidence>
<feature type="binding site" evidence="8 10">
    <location>
        <begin position="49"/>
        <end position="52"/>
    </location>
    <ligand>
        <name>substrate</name>
    </ligand>
</feature>
<keyword evidence="4 8" id="KW-0521">NADP</keyword>
<feature type="active site" description="Nucleophile" evidence="8 9">
    <location>
        <position position="50"/>
    </location>
</feature>
<evidence type="ECO:0000256" key="5">
    <source>
        <dbReference type="ARBA" id="ARBA00023002"/>
    </source>
</evidence>
<comment type="miscellaneous">
    <text evidence="8">During catalysis, the active site Cys acts as a nucleophile attacking the alpha-carbonyl group of tRNA-bound glutamate with the formation of a thioester intermediate between enzyme and glutamate, and the concomitant release of tRNA(Glu). The thioester intermediate is finally reduced by direct hydride transfer from NADPH, to form the product GSA.</text>
</comment>
<evidence type="ECO:0000256" key="4">
    <source>
        <dbReference type="ARBA" id="ARBA00022857"/>
    </source>
</evidence>
<dbReference type="InterPro" id="IPR015895">
    <property type="entry name" value="4pyrrol_synth_GluRdtase_N"/>
</dbReference>
<keyword evidence="5 8" id="KW-0560">Oxidoreductase</keyword>
<evidence type="ECO:0000313" key="17">
    <source>
        <dbReference type="EMBL" id="SNU86780.1"/>
    </source>
</evidence>
<accession>A0A239SMY2</accession>
<dbReference type="GO" id="GO:0050661">
    <property type="term" value="F:NADP binding"/>
    <property type="evidence" value="ECO:0007669"/>
    <property type="project" value="InterPro"/>
</dbReference>
<evidence type="ECO:0000256" key="10">
    <source>
        <dbReference type="PIRSR" id="PIRSR000445-2"/>
    </source>
</evidence>
<dbReference type="SUPFAM" id="SSF69742">
    <property type="entry name" value="Glutamyl tRNA-reductase catalytic, N-terminal domain"/>
    <property type="match status" value="1"/>
</dbReference>
<dbReference type="EC" id="1.2.1.70" evidence="3 8"/>
<feature type="domain" description="Tetrapyrrole biosynthesis glutamyl-tRNA reductase dimerisation" evidence="14">
    <location>
        <begin position="313"/>
        <end position="407"/>
    </location>
</feature>
<dbReference type="InterPro" id="IPR006151">
    <property type="entry name" value="Shikm_DH/Glu-tRNA_Rdtase"/>
</dbReference>
<dbReference type="Pfam" id="PF05201">
    <property type="entry name" value="GlutR_N"/>
    <property type="match status" value="1"/>
</dbReference>
<dbReference type="GO" id="GO:0019353">
    <property type="term" value="P:protoporphyrinogen IX biosynthetic process from glutamate"/>
    <property type="evidence" value="ECO:0007669"/>
    <property type="project" value="TreeGrafter"/>
</dbReference>
<dbReference type="Gene3D" id="3.30.460.30">
    <property type="entry name" value="Glutamyl-tRNA reductase, N-terminal domain"/>
    <property type="match status" value="1"/>
</dbReference>
<evidence type="ECO:0000259" key="16">
    <source>
        <dbReference type="Pfam" id="PF05201"/>
    </source>
</evidence>
<comment type="subunit">
    <text evidence="8">Homodimer.</text>
</comment>
<evidence type="ECO:0000256" key="12">
    <source>
        <dbReference type="PIRSR" id="PIRSR000445-4"/>
    </source>
</evidence>
<evidence type="ECO:0000256" key="13">
    <source>
        <dbReference type="RuleBase" id="RU000584"/>
    </source>
</evidence>
<organism evidence="17 18">
    <name type="scientific">Streptococcus merionis</name>
    <dbReference type="NCBI Taxonomy" id="400065"/>
    <lineage>
        <taxon>Bacteria</taxon>
        <taxon>Bacillati</taxon>
        <taxon>Bacillota</taxon>
        <taxon>Bacilli</taxon>
        <taxon>Lactobacillales</taxon>
        <taxon>Streptococcaceae</taxon>
        <taxon>Streptococcus</taxon>
    </lineage>
</organism>
<comment type="similarity">
    <text evidence="2 8 13">Belongs to the glutamyl-tRNA reductase family.</text>
</comment>
<dbReference type="PANTHER" id="PTHR43013:SF1">
    <property type="entry name" value="GLUTAMYL-TRNA REDUCTASE"/>
    <property type="match status" value="1"/>
</dbReference>
<name>A0A239SMY2_9STRE</name>
<dbReference type="Proteomes" id="UP000215185">
    <property type="component" value="Chromosome 1"/>
</dbReference>
<reference evidence="17 18" key="1">
    <citation type="submission" date="2017-06" db="EMBL/GenBank/DDBJ databases">
        <authorList>
            <consortium name="Pathogen Informatics"/>
        </authorList>
    </citation>
    <scope>NUCLEOTIDE SEQUENCE [LARGE SCALE GENOMIC DNA]</scope>
    <source>
        <strain evidence="17 18">NCTC13788</strain>
    </source>
</reference>
<dbReference type="eggNOG" id="COG0373">
    <property type="taxonomic scope" value="Bacteria"/>
</dbReference>
<evidence type="ECO:0000259" key="15">
    <source>
        <dbReference type="Pfam" id="PF01488"/>
    </source>
</evidence>
<dbReference type="KEGG" id="smen:SAMEA4412692_0373"/>
<dbReference type="RefSeq" id="WP_018373840.1">
    <property type="nucleotide sequence ID" value="NZ_LT906439.1"/>
</dbReference>
<dbReference type="SUPFAM" id="SSF69075">
    <property type="entry name" value="Glutamyl tRNA-reductase dimerization domain"/>
    <property type="match status" value="1"/>
</dbReference>
<dbReference type="EMBL" id="LT906439">
    <property type="protein sequence ID" value="SNU86780.1"/>
    <property type="molecule type" value="Genomic_DNA"/>
</dbReference>
<evidence type="ECO:0000256" key="11">
    <source>
        <dbReference type="PIRSR" id="PIRSR000445-3"/>
    </source>
</evidence>
<feature type="site" description="Important for activity" evidence="8 12">
    <location>
        <position position="99"/>
    </location>
</feature>
<evidence type="ECO:0000256" key="8">
    <source>
        <dbReference type="HAMAP-Rule" id="MF_00087"/>
    </source>
</evidence>